<feature type="domain" description="ABC1 atypical kinase-like" evidence="3">
    <location>
        <begin position="326"/>
        <end position="473"/>
    </location>
</feature>
<dbReference type="PANTHER" id="PTHR45890">
    <property type="entry name" value="AARF DOMAIN CONTAINING KINASE 2 (PREDICTED)"/>
    <property type="match status" value="1"/>
</dbReference>
<proteinExistence type="inferred from homology"/>
<keyword evidence="2" id="KW-1133">Transmembrane helix</keyword>
<dbReference type="InterPro" id="IPR044095">
    <property type="entry name" value="ADCK2_dom"/>
</dbReference>
<evidence type="ECO:0000313" key="5">
    <source>
        <dbReference type="Proteomes" id="UP000014074"/>
    </source>
</evidence>
<keyword evidence="2" id="KW-0812">Transmembrane</keyword>
<keyword evidence="2" id="KW-0472">Membrane</keyword>
<evidence type="ECO:0000259" key="3">
    <source>
        <dbReference type="Pfam" id="PF03109"/>
    </source>
</evidence>
<dbReference type="eggNOG" id="KOG1236">
    <property type="taxonomic scope" value="Eukaryota"/>
</dbReference>
<dbReference type="KEGG" id="tmn:UCRPA7_3924"/>
<keyword evidence="5" id="KW-1185">Reference proteome</keyword>
<protein>
    <submittedName>
        <fullName evidence="4">Putative abc1 family protein</fullName>
    </submittedName>
</protein>
<dbReference type="GO" id="GO:0005739">
    <property type="term" value="C:mitochondrion"/>
    <property type="evidence" value="ECO:0007669"/>
    <property type="project" value="TreeGrafter"/>
</dbReference>
<dbReference type="OrthoDB" id="1290869at2759"/>
<name>R8BMK3_PHAM7</name>
<dbReference type="CDD" id="cd13971">
    <property type="entry name" value="ADCK2-like"/>
    <property type="match status" value="1"/>
</dbReference>
<dbReference type="Pfam" id="PF03109">
    <property type="entry name" value="ABC1"/>
    <property type="match status" value="2"/>
</dbReference>
<accession>R8BMK3</accession>
<gene>
    <name evidence="4" type="ORF">UCRPA7_3924</name>
</gene>
<dbReference type="InterPro" id="IPR052402">
    <property type="entry name" value="ADCK_kinase"/>
</dbReference>
<evidence type="ECO:0000256" key="2">
    <source>
        <dbReference type="SAM" id="Phobius"/>
    </source>
</evidence>
<dbReference type="EMBL" id="KB933065">
    <property type="protein sequence ID" value="EOO00584.1"/>
    <property type="molecule type" value="Genomic_DNA"/>
</dbReference>
<dbReference type="PROSITE" id="PS51257">
    <property type="entry name" value="PROKAR_LIPOPROTEIN"/>
    <property type="match status" value="1"/>
</dbReference>
<sequence length="710" mass="79513">MRPALLFLSSSAYSCSSPLLRSFTRVGVNLGLSINACARTSQPKPASLRRLLTQAAFHTPKRTRPPSTAWRSGRRRIGATTLFAAANGAALGTAAFVTLSEKGDGDDDKTAESRMLEVSRAEIAKKVDDDDHGFSRLRHRIVLFVDLFIWEPICTGFRFLHLAAIFIPVIITVPVMWFGRRQPDRGNETSGTLWWFGFLVKAMEWAGPAFIKLGQWAASRSDIFPTELCDIMSKLHANAPAHSLHATKRIVQAAFDGRNFDDIFDEFHEKPLGVGAIAQVYKAKLKPDLAAPGDNDLGETQLDLRQNVRKNVGSVLKSTPKRVPSSYVAIKVLHPGVERIVRRDLRIMGFFASLLNFIPTIEWLSLPDEVGQFGEMMKLQLDLRIEAANLTIFRKNFKDRTTAWFPYPYTEFTTRSVLVEEFAQGIPLSDFMENGGGVFQQDIASEGLDAFLRMLLLDNFIHADLHPGNIMVRFYQADTPNFSLRLHRNDSTAAALENQPDVTEEVLSRLRPFRHRKDTAAWEAELAKIDREGFRPQLIFIDTGLVTELNATNRRNFLDLFRAVAEFDGYKAGHLMCERCRQPDAVIDEEVFALKMQHLVLSVKSRTLALGNVKIGDILQQVLAMVRGHHVRLEGDFVNVVISILLLEGIGRNLNPEMDLLSSSLPILRQLSAQSGAELAKQGDFSMIVVWMGLEGRRFLQASVESVSIP</sequence>
<reference evidence="5" key="1">
    <citation type="journal article" date="2013" name="Genome Announc.">
        <title>Draft genome sequence of the ascomycete Phaeoacremonium aleophilum strain UCR-PA7, a causal agent of the esca disease complex in grapevines.</title>
        <authorList>
            <person name="Blanco-Ulate B."/>
            <person name="Rolshausen P."/>
            <person name="Cantu D."/>
        </authorList>
    </citation>
    <scope>NUCLEOTIDE SEQUENCE [LARGE SCALE GENOMIC DNA]</scope>
    <source>
        <strain evidence="5">UCR-PA7</strain>
    </source>
</reference>
<feature type="transmembrane region" description="Helical" evidence="2">
    <location>
        <begin position="159"/>
        <end position="178"/>
    </location>
</feature>
<dbReference type="GeneID" id="19324322"/>
<dbReference type="PANTHER" id="PTHR45890:SF1">
    <property type="entry name" value="AARF DOMAIN CONTAINING KINASE 2"/>
    <property type="match status" value="1"/>
</dbReference>
<organism evidence="4 5">
    <name type="scientific">Phaeoacremonium minimum (strain UCR-PA7)</name>
    <name type="common">Esca disease fungus</name>
    <name type="synonym">Togninia minima</name>
    <dbReference type="NCBI Taxonomy" id="1286976"/>
    <lineage>
        <taxon>Eukaryota</taxon>
        <taxon>Fungi</taxon>
        <taxon>Dikarya</taxon>
        <taxon>Ascomycota</taxon>
        <taxon>Pezizomycotina</taxon>
        <taxon>Sordariomycetes</taxon>
        <taxon>Sordariomycetidae</taxon>
        <taxon>Togniniales</taxon>
        <taxon>Togniniaceae</taxon>
        <taxon>Phaeoacremonium</taxon>
    </lineage>
</organism>
<feature type="domain" description="ABC1 atypical kinase-like" evidence="3">
    <location>
        <begin position="234"/>
        <end position="286"/>
    </location>
</feature>
<dbReference type="InterPro" id="IPR011009">
    <property type="entry name" value="Kinase-like_dom_sf"/>
</dbReference>
<comment type="similarity">
    <text evidence="1">Belongs to the protein kinase superfamily. ADCK protein kinase family.</text>
</comment>
<dbReference type="AlphaFoldDB" id="R8BMK3"/>
<dbReference type="Proteomes" id="UP000014074">
    <property type="component" value="Unassembled WGS sequence"/>
</dbReference>
<dbReference type="RefSeq" id="XP_007914670.1">
    <property type="nucleotide sequence ID" value="XM_007916479.1"/>
</dbReference>
<dbReference type="InterPro" id="IPR004147">
    <property type="entry name" value="ABC1_dom"/>
</dbReference>
<evidence type="ECO:0000256" key="1">
    <source>
        <dbReference type="ARBA" id="ARBA00009670"/>
    </source>
</evidence>
<evidence type="ECO:0000313" key="4">
    <source>
        <dbReference type="EMBL" id="EOO00584.1"/>
    </source>
</evidence>
<dbReference type="HOGENOM" id="CLU_006533_6_0_1"/>
<dbReference type="SUPFAM" id="SSF56112">
    <property type="entry name" value="Protein kinase-like (PK-like)"/>
    <property type="match status" value="1"/>
</dbReference>